<keyword evidence="8" id="KW-1185">Reference proteome</keyword>
<evidence type="ECO:0000313" key="8">
    <source>
        <dbReference type="Proteomes" id="UP000237662"/>
    </source>
</evidence>
<dbReference type="InterPro" id="IPR023035">
    <property type="entry name" value="Ribosomal_uS9_bac/plastid"/>
</dbReference>
<dbReference type="GO" id="GO:0003735">
    <property type="term" value="F:structural constituent of ribosome"/>
    <property type="evidence" value="ECO:0007669"/>
    <property type="project" value="InterPro"/>
</dbReference>
<dbReference type="RefSeq" id="WP_104418977.1">
    <property type="nucleotide sequence ID" value="NZ_PTJC01000005.1"/>
</dbReference>
<comment type="similarity">
    <text evidence="1 5 6">Belongs to the universal ribosomal protein uS9 family.</text>
</comment>
<dbReference type="FunFam" id="3.30.230.10:FF:000001">
    <property type="entry name" value="30S ribosomal protein S9"/>
    <property type="match status" value="1"/>
</dbReference>
<dbReference type="PROSITE" id="PS00360">
    <property type="entry name" value="RIBOSOMAL_S9"/>
    <property type="match status" value="1"/>
</dbReference>
<name>A0A2S6IAA4_9BACT</name>
<evidence type="ECO:0000256" key="4">
    <source>
        <dbReference type="ARBA" id="ARBA00035259"/>
    </source>
</evidence>
<dbReference type="InterPro" id="IPR014721">
    <property type="entry name" value="Ribsml_uS5_D2-typ_fold_subgr"/>
</dbReference>
<gene>
    <name evidence="5" type="primary">rpsI</name>
    <name evidence="7" type="ORF">CLV84_1397</name>
</gene>
<dbReference type="EMBL" id="PTJC01000005">
    <property type="protein sequence ID" value="PPK88430.1"/>
    <property type="molecule type" value="Genomic_DNA"/>
</dbReference>
<keyword evidence="3 5" id="KW-0687">Ribonucleoprotein</keyword>
<sequence>MEQINAIGRRKAAVARVYLMQGKGNITVNGKDYKNYFPQTHVQGKIVQPFQVIEVDNSIYDLKVNVDGGGYKGQAEAIRMAISRALVKLNEDFRSPLKSNKLLTRDARVVERKKYGKPKARKSFQFSKR</sequence>
<organism evidence="7 8">
    <name type="scientific">Neolewinella xylanilytica</name>
    <dbReference type="NCBI Taxonomy" id="1514080"/>
    <lineage>
        <taxon>Bacteria</taxon>
        <taxon>Pseudomonadati</taxon>
        <taxon>Bacteroidota</taxon>
        <taxon>Saprospiria</taxon>
        <taxon>Saprospirales</taxon>
        <taxon>Lewinellaceae</taxon>
        <taxon>Neolewinella</taxon>
    </lineage>
</organism>
<proteinExistence type="inferred from homology"/>
<evidence type="ECO:0000256" key="2">
    <source>
        <dbReference type="ARBA" id="ARBA00022980"/>
    </source>
</evidence>
<dbReference type="GO" id="GO:0022627">
    <property type="term" value="C:cytosolic small ribosomal subunit"/>
    <property type="evidence" value="ECO:0007669"/>
    <property type="project" value="TreeGrafter"/>
</dbReference>
<dbReference type="GO" id="GO:0003723">
    <property type="term" value="F:RNA binding"/>
    <property type="evidence" value="ECO:0007669"/>
    <property type="project" value="TreeGrafter"/>
</dbReference>
<keyword evidence="2 5" id="KW-0689">Ribosomal protein</keyword>
<dbReference type="PANTHER" id="PTHR21569">
    <property type="entry name" value="RIBOSOMAL PROTEIN S9"/>
    <property type="match status" value="1"/>
</dbReference>
<dbReference type="InterPro" id="IPR020574">
    <property type="entry name" value="Ribosomal_uS9_CS"/>
</dbReference>
<evidence type="ECO:0000256" key="5">
    <source>
        <dbReference type="HAMAP-Rule" id="MF_00532"/>
    </source>
</evidence>
<dbReference type="InterPro" id="IPR000754">
    <property type="entry name" value="Ribosomal_uS9"/>
</dbReference>
<dbReference type="AlphaFoldDB" id="A0A2S6IAA4"/>
<dbReference type="NCBIfam" id="NF001099">
    <property type="entry name" value="PRK00132.1"/>
    <property type="match status" value="1"/>
</dbReference>
<evidence type="ECO:0000256" key="3">
    <source>
        <dbReference type="ARBA" id="ARBA00023274"/>
    </source>
</evidence>
<dbReference type="PANTHER" id="PTHR21569:SF1">
    <property type="entry name" value="SMALL RIBOSOMAL SUBUNIT PROTEIN US9M"/>
    <property type="match status" value="1"/>
</dbReference>
<dbReference type="SUPFAM" id="SSF54211">
    <property type="entry name" value="Ribosomal protein S5 domain 2-like"/>
    <property type="match status" value="1"/>
</dbReference>
<evidence type="ECO:0000256" key="6">
    <source>
        <dbReference type="RuleBase" id="RU003815"/>
    </source>
</evidence>
<reference evidence="7 8" key="1">
    <citation type="submission" date="2018-02" db="EMBL/GenBank/DDBJ databases">
        <title>Genomic Encyclopedia of Archaeal and Bacterial Type Strains, Phase II (KMG-II): from individual species to whole genera.</title>
        <authorList>
            <person name="Goeker M."/>
        </authorList>
    </citation>
    <scope>NUCLEOTIDE SEQUENCE [LARGE SCALE GENOMIC DNA]</scope>
    <source>
        <strain evidence="7 8">DSM 29526</strain>
    </source>
</reference>
<dbReference type="HAMAP" id="MF_00532_B">
    <property type="entry name" value="Ribosomal_uS9_B"/>
    <property type="match status" value="1"/>
</dbReference>
<dbReference type="Pfam" id="PF00380">
    <property type="entry name" value="Ribosomal_S9"/>
    <property type="match status" value="1"/>
</dbReference>
<dbReference type="Gene3D" id="3.30.230.10">
    <property type="match status" value="1"/>
</dbReference>
<dbReference type="InterPro" id="IPR020568">
    <property type="entry name" value="Ribosomal_Su5_D2-typ_SF"/>
</dbReference>
<evidence type="ECO:0000313" key="7">
    <source>
        <dbReference type="EMBL" id="PPK88430.1"/>
    </source>
</evidence>
<accession>A0A2S6IAA4</accession>
<comment type="caution">
    <text evidence="7">The sequence shown here is derived from an EMBL/GenBank/DDBJ whole genome shotgun (WGS) entry which is preliminary data.</text>
</comment>
<dbReference type="OrthoDB" id="9803965at2"/>
<protein>
    <recommendedName>
        <fullName evidence="4 5">Small ribosomal subunit protein uS9</fullName>
    </recommendedName>
</protein>
<dbReference type="Proteomes" id="UP000237662">
    <property type="component" value="Unassembled WGS sequence"/>
</dbReference>
<evidence type="ECO:0000256" key="1">
    <source>
        <dbReference type="ARBA" id="ARBA00005251"/>
    </source>
</evidence>
<dbReference type="GO" id="GO:0006412">
    <property type="term" value="P:translation"/>
    <property type="evidence" value="ECO:0007669"/>
    <property type="project" value="UniProtKB-UniRule"/>
</dbReference>